<dbReference type="GO" id="GO:0005886">
    <property type="term" value="C:plasma membrane"/>
    <property type="evidence" value="ECO:0007669"/>
    <property type="project" value="UniProtKB-SubCell"/>
</dbReference>
<dbReference type="GO" id="GO:0016491">
    <property type="term" value="F:oxidoreductase activity"/>
    <property type="evidence" value="ECO:0007669"/>
    <property type="project" value="UniProtKB-KW"/>
</dbReference>
<dbReference type="InterPro" id="IPR000298">
    <property type="entry name" value="Cyt_c_oxidase-like_su3"/>
</dbReference>
<accession>A0A084GNS6</accession>
<dbReference type="FunFam" id="1.20.120.80:FF:000001">
    <property type="entry name" value="Cytochrome (Ubi)quinol oxidase subunit III"/>
    <property type="match status" value="1"/>
</dbReference>
<comment type="subcellular location">
    <subcellularLocation>
        <location evidence="2 9">Cell membrane</location>
        <topology evidence="2 9">Multi-pass membrane protein</topology>
    </subcellularLocation>
</comment>
<dbReference type="GO" id="GO:0004129">
    <property type="term" value="F:cytochrome-c oxidase activity"/>
    <property type="evidence" value="ECO:0007669"/>
    <property type="project" value="UniProtKB-UniRule"/>
</dbReference>
<evidence type="ECO:0000256" key="4">
    <source>
        <dbReference type="ARBA" id="ARBA00022475"/>
    </source>
</evidence>
<dbReference type="PROSITE" id="PS50253">
    <property type="entry name" value="COX3"/>
    <property type="match status" value="1"/>
</dbReference>
<dbReference type="InterPro" id="IPR035973">
    <property type="entry name" value="Cyt_c_oxidase_su3-like_sf"/>
</dbReference>
<keyword evidence="4 10" id="KW-1003">Cell membrane</keyword>
<protein>
    <recommendedName>
        <fullName evidence="10">Quinol oxidase subunit 3</fullName>
        <ecNumber evidence="10">1.10.3.-</ecNumber>
    </recommendedName>
</protein>
<evidence type="ECO:0000256" key="5">
    <source>
        <dbReference type="ARBA" id="ARBA00022692"/>
    </source>
</evidence>
<dbReference type="AlphaFoldDB" id="A0A084GNS6"/>
<keyword evidence="7 10" id="KW-0560">Oxidoreductase</keyword>
<keyword evidence="13" id="KW-1185">Reference proteome</keyword>
<dbReference type="SUPFAM" id="SSF81452">
    <property type="entry name" value="Cytochrome c oxidase subunit III-like"/>
    <property type="match status" value="1"/>
</dbReference>
<feature type="transmembrane region" description="Helical" evidence="10">
    <location>
        <begin position="100"/>
        <end position="119"/>
    </location>
</feature>
<feature type="domain" description="Heme-copper oxidase subunit III family profile" evidence="11">
    <location>
        <begin position="1"/>
        <end position="204"/>
    </location>
</feature>
<evidence type="ECO:0000256" key="6">
    <source>
        <dbReference type="ARBA" id="ARBA00022989"/>
    </source>
</evidence>
<dbReference type="GO" id="GO:0019646">
    <property type="term" value="P:aerobic electron transport chain"/>
    <property type="evidence" value="ECO:0007669"/>
    <property type="project" value="UniProtKB-UniRule"/>
</dbReference>
<dbReference type="Proteomes" id="UP000028549">
    <property type="component" value="Unassembled WGS sequence"/>
</dbReference>
<evidence type="ECO:0000313" key="12">
    <source>
        <dbReference type="EMBL" id="KEZ48988.1"/>
    </source>
</evidence>
<dbReference type="InterPro" id="IPR024791">
    <property type="entry name" value="Cyt_c/ubiquinol_Oxase_su3"/>
</dbReference>
<dbReference type="CDD" id="cd02863">
    <property type="entry name" value="Ubiquinol_oxidase_III"/>
    <property type="match status" value="1"/>
</dbReference>
<dbReference type="EMBL" id="JNVC02000013">
    <property type="protein sequence ID" value="KEZ48988.1"/>
    <property type="molecule type" value="Genomic_DNA"/>
</dbReference>
<comment type="caution">
    <text evidence="12">The sequence shown here is derived from an EMBL/GenBank/DDBJ whole genome shotgun (WGS) entry which is preliminary data.</text>
</comment>
<dbReference type="PANTHER" id="PTHR11403:SF2">
    <property type="entry name" value="CYTOCHROME BO(3) UBIQUINOL OXIDASE SUBUNIT 3"/>
    <property type="match status" value="1"/>
</dbReference>
<dbReference type="Pfam" id="PF00510">
    <property type="entry name" value="COX3"/>
    <property type="match status" value="1"/>
</dbReference>
<keyword evidence="6 10" id="KW-1133">Transmembrane helix</keyword>
<feature type="transmembrane region" description="Helical" evidence="10">
    <location>
        <begin position="70"/>
        <end position="88"/>
    </location>
</feature>
<sequence length="213" mass="24068">MEHAHHHEEHDPNVPLEYQSEIGRLNILGFWIFLGAEIALFATLFATYFVLAPMTADGPLPTDLFKIEGVLIMTFLLLTSSFTCGLAIHELRRHNQKGVIMWTIITLALGLGFVGYEIYEFVEYVHHGATLQSSAMWSAFFVLAGTHGLHVTIGIFWISFILMQVKKRGLTPQTSAKLFISSLYWHFLDVVWIFIFSGVYLLLMMGGLSPHGH</sequence>
<dbReference type="NCBIfam" id="TIGR02897">
    <property type="entry name" value="QoxC"/>
    <property type="match status" value="1"/>
</dbReference>
<evidence type="ECO:0000256" key="2">
    <source>
        <dbReference type="ARBA" id="ARBA00004651"/>
    </source>
</evidence>
<dbReference type="RefSeq" id="WP_029283171.1">
    <property type="nucleotide sequence ID" value="NZ_JNVC02000013.1"/>
</dbReference>
<dbReference type="InterPro" id="IPR014246">
    <property type="entry name" value="QoxC"/>
</dbReference>
<dbReference type="PANTHER" id="PTHR11403">
    <property type="entry name" value="CYTOCHROME C OXIDASE SUBUNIT III"/>
    <property type="match status" value="1"/>
</dbReference>
<feature type="transmembrane region" description="Helical" evidence="10">
    <location>
        <begin position="28"/>
        <end position="50"/>
    </location>
</feature>
<dbReference type="STRING" id="246786.GS18_0216385"/>
<evidence type="ECO:0000256" key="10">
    <source>
        <dbReference type="RuleBase" id="RU367152"/>
    </source>
</evidence>
<dbReference type="GO" id="GO:0042773">
    <property type="term" value="P:ATP synthesis coupled electron transport"/>
    <property type="evidence" value="ECO:0007669"/>
    <property type="project" value="UniProtKB-UniRule"/>
</dbReference>
<evidence type="ECO:0000256" key="3">
    <source>
        <dbReference type="ARBA" id="ARBA00010581"/>
    </source>
</evidence>
<reference evidence="12 13" key="1">
    <citation type="journal article" date="2005" name="Int. J. Syst. Evol. Microbiol.">
        <title>Bacillus cibi sp. nov., isolated from jeotgal, a traditional Korean fermented seafood.</title>
        <authorList>
            <person name="Yoon J.H."/>
            <person name="Lee C.H."/>
            <person name="Oh T.K."/>
        </authorList>
    </citation>
    <scope>NUCLEOTIDE SEQUENCE [LARGE SCALE GENOMIC DNA]</scope>
    <source>
        <strain evidence="12 13">DSM 16189</strain>
    </source>
</reference>
<organism evidence="12 13">
    <name type="scientific">Metabacillus indicus</name>
    <name type="common">Bacillus indicus</name>
    <dbReference type="NCBI Taxonomy" id="246786"/>
    <lineage>
        <taxon>Bacteria</taxon>
        <taxon>Bacillati</taxon>
        <taxon>Bacillota</taxon>
        <taxon>Bacilli</taxon>
        <taxon>Bacillales</taxon>
        <taxon>Bacillaceae</taxon>
        <taxon>Metabacillus</taxon>
    </lineage>
</organism>
<dbReference type="Gene3D" id="1.20.120.80">
    <property type="entry name" value="Cytochrome c oxidase, subunit III, four-helix bundle"/>
    <property type="match status" value="1"/>
</dbReference>
<comment type="function">
    <text evidence="10">Catalyzes quinol oxidation with the concomitant reduction of oxygen to water.</text>
</comment>
<dbReference type="InterPro" id="IPR013833">
    <property type="entry name" value="Cyt_c_oxidase_su3_a-hlx"/>
</dbReference>
<keyword evidence="8 10" id="KW-0472">Membrane</keyword>
<proteinExistence type="inferred from homology"/>
<evidence type="ECO:0000256" key="8">
    <source>
        <dbReference type="ARBA" id="ARBA00023136"/>
    </source>
</evidence>
<name>A0A084GNS6_METID</name>
<evidence type="ECO:0000313" key="13">
    <source>
        <dbReference type="Proteomes" id="UP000028549"/>
    </source>
</evidence>
<comment type="catalytic activity">
    <reaction evidence="1 10">
        <text>2 a quinol + O2 = 2 a quinone + 2 H2O</text>
        <dbReference type="Rhea" id="RHEA:55376"/>
        <dbReference type="ChEBI" id="CHEBI:15377"/>
        <dbReference type="ChEBI" id="CHEBI:15379"/>
        <dbReference type="ChEBI" id="CHEBI:24646"/>
        <dbReference type="ChEBI" id="CHEBI:132124"/>
    </reaction>
</comment>
<comment type="similarity">
    <text evidence="3 9">Belongs to the cytochrome c oxidase subunit 3 family.</text>
</comment>
<evidence type="ECO:0000256" key="7">
    <source>
        <dbReference type="ARBA" id="ARBA00023002"/>
    </source>
</evidence>
<dbReference type="EC" id="1.10.3.-" evidence="10"/>
<feature type="transmembrane region" description="Helical" evidence="10">
    <location>
        <begin position="139"/>
        <end position="162"/>
    </location>
</feature>
<evidence type="ECO:0000259" key="11">
    <source>
        <dbReference type="PROSITE" id="PS50253"/>
    </source>
</evidence>
<keyword evidence="5 9" id="KW-0812">Transmembrane</keyword>
<evidence type="ECO:0000256" key="9">
    <source>
        <dbReference type="RuleBase" id="RU003376"/>
    </source>
</evidence>
<feature type="transmembrane region" description="Helical" evidence="10">
    <location>
        <begin position="183"/>
        <end position="203"/>
    </location>
</feature>
<dbReference type="InterPro" id="IPR033946">
    <property type="entry name" value="Ubiquinol_oxase_su3_dom"/>
</dbReference>
<dbReference type="OrthoDB" id="9810850at2"/>
<evidence type="ECO:0000256" key="1">
    <source>
        <dbReference type="ARBA" id="ARBA00000725"/>
    </source>
</evidence>
<gene>
    <name evidence="12" type="ORF">GS18_0216385</name>
</gene>